<dbReference type="Proteomes" id="UP000241912">
    <property type="component" value="Unassembled WGS sequence"/>
</dbReference>
<keyword evidence="3 5" id="KW-0540">Nuclease</keyword>
<dbReference type="InterPro" id="IPR006641">
    <property type="entry name" value="YqgF/RNaseH-like_dom"/>
</dbReference>
<dbReference type="HAMAP" id="MF_00651">
    <property type="entry name" value="Nuclease_YqgF"/>
    <property type="match status" value="1"/>
</dbReference>
<evidence type="ECO:0000256" key="1">
    <source>
        <dbReference type="ARBA" id="ARBA00022490"/>
    </source>
</evidence>
<dbReference type="PANTHER" id="PTHR33317:SF4">
    <property type="entry name" value="POLYNUCLEOTIDYL TRANSFERASE, RIBONUCLEASE H-LIKE SUPERFAMILY PROTEIN"/>
    <property type="match status" value="1"/>
</dbReference>
<dbReference type="Pfam" id="PF03652">
    <property type="entry name" value="RuvX"/>
    <property type="match status" value="1"/>
</dbReference>
<dbReference type="GO" id="GO:0000967">
    <property type="term" value="P:rRNA 5'-end processing"/>
    <property type="evidence" value="ECO:0007669"/>
    <property type="project" value="UniProtKB-UniRule"/>
</dbReference>
<evidence type="ECO:0000256" key="5">
    <source>
        <dbReference type="HAMAP-Rule" id="MF_00651"/>
    </source>
</evidence>
<evidence type="ECO:0000313" key="7">
    <source>
        <dbReference type="EMBL" id="PSJ17065.1"/>
    </source>
</evidence>
<accession>A0A2P7NUE9</accession>
<evidence type="ECO:0000256" key="4">
    <source>
        <dbReference type="ARBA" id="ARBA00022801"/>
    </source>
</evidence>
<evidence type="ECO:0000313" key="8">
    <source>
        <dbReference type="Proteomes" id="UP000241912"/>
    </source>
</evidence>
<dbReference type="NCBIfam" id="TIGR00250">
    <property type="entry name" value="RNAse_H_YqgF"/>
    <property type="match status" value="1"/>
</dbReference>
<dbReference type="GO" id="GO:0004518">
    <property type="term" value="F:nuclease activity"/>
    <property type="evidence" value="ECO:0007669"/>
    <property type="project" value="UniProtKB-KW"/>
</dbReference>
<comment type="function">
    <text evidence="5">Could be a nuclease involved in processing of the 5'-end of pre-16S rRNA.</text>
</comment>
<comment type="caution">
    <text evidence="7">The sequence shown here is derived from an EMBL/GenBank/DDBJ whole genome shotgun (WGS) entry which is preliminary data.</text>
</comment>
<dbReference type="InterPro" id="IPR005227">
    <property type="entry name" value="YqgF"/>
</dbReference>
<dbReference type="Gene3D" id="3.30.420.140">
    <property type="entry name" value="YqgF/RNase H-like domain"/>
    <property type="match status" value="1"/>
</dbReference>
<dbReference type="SMART" id="SM00732">
    <property type="entry name" value="YqgFc"/>
    <property type="match status" value="1"/>
</dbReference>
<reference evidence="7 8" key="1">
    <citation type="submission" date="2018-03" db="EMBL/GenBank/DDBJ databases">
        <title>Draft genome of Nitrosomonas supralitoralis APG5.</title>
        <authorList>
            <person name="Urakawa H."/>
            <person name="Lopez J.V."/>
        </authorList>
    </citation>
    <scope>NUCLEOTIDE SEQUENCE [LARGE SCALE GENOMIC DNA]</scope>
    <source>
        <strain evidence="7 8">APG5</strain>
    </source>
</reference>
<proteinExistence type="inferred from homology"/>
<keyword evidence="1 5" id="KW-0963">Cytoplasm</keyword>
<dbReference type="InterPro" id="IPR037027">
    <property type="entry name" value="YqgF/RNaseH-like_dom_sf"/>
</dbReference>
<dbReference type="EC" id="3.1.-.-" evidence="5"/>
<evidence type="ECO:0000256" key="2">
    <source>
        <dbReference type="ARBA" id="ARBA00022517"/>
    </source>
</evidence>
<dbReference type="InterPro" id="IPR012337">
    <property type="entry name" value="RNaseH-like_sf"/>
</dbReference>
<dbReference type="RefSeq" id="WP_106707152.1">
    <property type="nucleotide sequence ID" value="NZ_PXXU01000028.1"/>
</dbReference>
<protein>
    <recommendedName>
        <fullName evidence="5">Putative pre-16S rRNA nuclease</fullName>
        <ecNumber evidence="5">3.1.-.-</ecNumber>
    </recommendedName>
</protein>
<evidence type="ECO:0000259" key="6">
    <source>
        <dbReference type="SMART" id="SM00732"/>
    </source>
</evidence>
<comment type="similarity">
    <text evidence="5">Belongs to the YqgF HJR family.</text>
</comment>
<evidence type="ECO:0000256" key="3">
    <source>
        <dbReference type="ARBA" id="ARBA00022722"/>
    </source>
</evidence>
<dbReference type="OrthoDB" id="9796140at2"/>
<dbReference type="AlphaFoldDB" id="A0A2P7NUE9"/>
<dbReference type="GO" id="GO:0005829">
    <property type="term" value="C:cytosol"/>
    <property type="evidence" value="ECO:0007669"/>
    <property type="project" value="TreeGrafter"/>
</dbReference>
<keyword evidence="2 5" id="KW-0690">Ribosome biogenesis</keyword>
<dbReference type="SUPFAM" id="SSF53098">
    <property type="entry name" value="Ribonuclease H-like"/>
    <property type="match status" value="1"/>
</dbReference>
<organism evidence="7 8">
    <name type="scientific">Nitrosomonas supralitoralis</name>
    <dbReference type="NCBI Taxonomy" id="2116706"/>
    <lineage>
        <taxon>Bacteria</taxon>
        <taxon>Pseudomonadati</taxon>
        <taxon>Pseudomonadota</taxon>
        <taxon>Betaproteobacteria</taxon>
        <taxon>Nitrosomonadales</taxon>
        <taxon>Nitrosomonadaceae</taxon>
        <taxon>Nitrosomonas</taxon>
    </lineage>
</organism>
<feature type="domain" description="YqgF/RNase H-like" evidence="6">
    <location>
        <begin position="21"/>
        <end position="121"/>
    </location>
</feature>
<sequence length="159" mass="17482">MAVNLSKKQQISDSIGQFSEGSVLAFDFGKKRIGVAIGNTALGIAHPLLTIDSAVTNKRFVMIAQLIDAWRPILLVVGLPLHSDGTAHELTQLSHRFARRLAGRFNIQVVMQDERYTSQTASVILREAGVSGREQKSVLDQIAAQQILQSFFDEQHAIT</sequence>
<name>A0A2P7NUE9_9PROT</name>
<keyword evidence="4 5" id="KW-0378">Hydrolase</keyword>
<dbReference type="EMBL" id="PXXU01000028">
    <property type="protein sequence ID" value="PSJ17065.1"/>
    <property type="molecule type" value="Genomic_DNA"/>
</dbReference>
<comment type="subcellular location">
    <subcellularLocation>
        <location evidence="5">Cytoplasm</location>
    </subcellularLocation>
</comment>
<gene>
    <name evidence="7" type="ORF">C7H79_10105</name>
</gene>
<dbReference type="CDD" id="cd16964">
    <property type="entry name" value="YqgF"/>
    <property type="match status" value="1"/>
</dbReference>
<dbReference type="GO" id="GO:0016788">
    <property type="term" value="F:hydrolase activity, acting on ester bonds"/>
    <property type="evidence" value="ECO:0007669"/>
    <property type="project" value="UniProtKB-UniRule"/>
</dbReference>
<keyword evidence="8" id="KW-1185">Reference proteome</keyword>
<dbReference type="PANTHER" id="PTHR33317">
    <property type="entry name" value="POLYNUCLEOTIDYL TRANSFERASE, RIBONUCLEASE H-LIKE SUPERFAMILY PROTEIN"/>
    <property type="match status" value="1"/>
</dbReference>